<keyword evidence="1" id="KW-0540">Nuclease</keyword>
<dbReference type="AlphaFoldDB" id="A0AAV4HNE6"/>
<evidence type="ECO:0000313" key="1">
    <source>
        <dbReference type="EMBL" id="GFR98716.1"/>
    </source>
</evidence>
<name>A0AAV4HNE6_9GAST</name>
<proteinExistence type="predicted"/>
<accession>A0AAV4HNE6</accession>
<keyword evidence="2" id="KW-1185">Reference proteome</keyword>
<reference evidence="1 2" key="1">
    <citation type="journal article" date="2021" name="Elife">
        <title>Chloroplast acquisition without the gene transfer in kleptoplastic sea slugs, Plakobranchus ocellatus.</title>
        <authorList>
            <person name="Maeda T."/>
            <person name="Takahashi S."/>
            <person name="Yoshida T."/>
            <person name="Shimamura S."/>
            <person name="Takaki Y."/>
            <person name="Nagai Y."/>
            <person name="Toyoda A."/>
            <person name="Suzuki Y."/>
            <person name="Arimoto A."/>
            <person name="Ishii H."/>
            <person name="Satoh N."/>
            <person name="Nishiyama T."/>
            <person name="Hasebe M."/>
            <person name="Maruyama T."/>
            <person name="Minagawa J."/>
            <person name="Obokata J."/>
            <person name="Shigenobu S."/>
        </authorList>
    </citation>
    <scope>NUCLEOTIDE SEQUENCE [LARGE SCALE GENOMIC DNA]</scope>
</reference>
<dbReference type="GO" id="GO:0004519">
    <property type="term" value="F:endonuclease activity"/>
    <property type="evidence" value="ECO:0007669"/>
    <property type="project" value="UniProtKB-KW"/>
</dbReference>
<comment type="caution">
    <text evidence="1">The sequence shown here is derived from an EMBL/GenBank/DDBJ whole genome shotgun (WGS) entry which is preliminary data.</text>
</comment>
<organism evidence="1 2">
    <name type="scientific">Elysia marginata</name>
    <dbReference type="NCBI Taxonomy" id="1093978"/>
    <lineage>
        <taxon>Eukaryota</taxon>
        <taxon>Metazoa</taxon>
        <taxon>Spiralia</taxon>
        <taxon>Lophotrochozoa</taxon>
        <taxon>Mollusca</taxon>
        <taxon>Gastropoda</taxon>
        <taxon>Heterobranchia</taxon>
        <taxon>Euthyneura</taxon>
        <taxon>Panpulmonata</taxon>
        <taxon>Sacoglossa</taxon>
        <taxon>Placobranchoidea</taxon>
        <taxon>Plakobranchidae</taxon>
        <taxon>Elysia</taxon>
    </lineage>
</organism>
<evidence type="ECO:0000313" key="2">
    <source>
        <dbReference type="Proteomes" id="UP000762676"/>
    </source>
</evidence>
<gene>
    <name evidence="1" type="ORF">ElyMa_006356600</name>
</gene>
<sequence length="147" mass="16645">MASRLGLPTLLRHRPISYPHKVGANREEGAPFLAYSLISMFKATKVLNQKHFENPKVEDREGKLATRPNDILEIVSSHFKNKFQDEKAEMISPFQGEPKPLEKPITPEEVRKSFNSLINNKAPGEDEIHAELLKYGTPLLDQTIADI</sequence>
<keyword evidence="1" id="KW-0378">Hydrolase</keyword>
<dbReference type="Proteomes" id="UP000762676">
    <property type="component" value="Unassembled WGS sequence"/>
</dbReference>
<dbReference type="EMBL" id="BMAT01012758">
    <property type="protein sequence ID" value="GFR98716.1"/>
    <property type="molecule type" value="Genomic_DNA"/>
</dbReference>
<protein>
    <submittedName>
        <fullName evidence="1">Endonuclease-reverse transcriptase</fullName>
    </submittedName>
</protein>
<keyword evidence="1" id="KW-0255">Endonuclease</keyword>